<dbReference type="PIRSF" id="PIRSF017617">
    <property type="entry name" value="Thr_aldolase"/>
    <property type="match status" value="1"/>
</dbReference>
<keyword evidence="4" id="KW-0456">Lyase</keyword>
<dbReference type="Gene3D" id="3.40.640.10">
    <property type="entry name" value="Type I PLP-dependent aspartate aminotransferase-like (Major domain)"/>
    <property type="match status" value="1"/>
</dbReference>
<name>A0A085WJ15_9BACT</name>
<evidence type="ECO:0000256" key="4">
    <source>
        <dbReference type="ARBA" id="ARBA00023239"/>
    </source>
</evidence>
<dbReference type="GO" id="GO:0008732">
    <property type="term" value="F:L-allo-threonine aldolase activity"/>
    <property type="evidence" value="ECO:0007669"/>
    <property type="project" value="TreeGrafter"/>
</dbReference>
<accession>A0A085WJ15</accession>
<dbReference type="NCBIfam" id="NF007825">
    <property type="entry name" value="PRK10534.1"/>
    <property type="match status" value="1"/>
</dbReference>
<comment type="cofactor">
    <cofactor evidence="1">
        <name>pyridoxal 5'-phosphate</name>
        <dbReference type="ChEBI" id="CHEBI:597326"/>
    </cofactor>
</comment>
<dbReference type="InterPro" id="IPR015422">
    <property type="entry name" value="PyrdxlP-dep_Trfase_small"/>
</dbReference>
<dbReference type="GO" id="GO:0006545">
    <property type="term" value="P:glycine biosynthetic process"/>
    <property type="evidence" value="ECO:0007669"/>
    <property type="project" value="TreeGrafter"/>
</dbReference>
<dbReference type="PANTHER" id="PTHR48097">
    <property type="entry name" value="L-THREONINE ALDOLASE-RELATED"/>
    <property type="match status" value="1"/>
</dbReference>
<dbReference type="PATRIC" id="fig|394096.3.peg.4200"/>
<keyword evidence="8" id="KW-1185">Reference proteome</keyword>
<dbReference type="OrthoDB" id="9774495at2"/>
<evidence type="ECO:0000259" key="6">
    <source>
        <dbReference type="Pfam" id="PF01212"/>
    </source>
</evidence>
<comment type="caution">
    <text evidence="7">The sequence shown here is derived from an EMBL/GenBank/DDBJ whole genome shotgun (WGS) entry which is preliminary data.</text>
</comment>
<dbReference type="RefSeq" id="WP_044190883.1">
    <property type="nucleotide sequence ID" value="NZ_JMCB01000007.1"/>
</dbReference>
<protein>
    <submittedName>
        <fullName evidence="7">Low-specificity L-threonine aldolase</fullName>
    </submittedName>
</protein>
<dbReference type="GO" id="GO:0005829">
    <property type="term" value="C:cytosol"/>
    <property type="evidence" value="ECO:0007669"/>
    <property type="project" value="TreeGrafter"/>
</dbReference>
<dbReference type="AlphaFoldDB" id="A0A085WJ15"/>
<dbReference type="Gene3D" id="3.90.1150.10">
    <property type="entry name" value="Aspartate Aminotransferase, domain 1"/>
    <property type="match status" value="1"/>
</dbReference>
<dbReference type="PANTHER" id="PTHR48097:SF9">
    <property type="entry name" value="L-THREONINE ALDOLASE"/>
    <property type="match status" value="1"/>
</dbReference>
<dbReference type="SUPFAM" id="SSF53383">
    <property type="entry name" value="PLP-dependent transferases"/>
    <property type="match status" value="1"/>
</dbReference>
<dbReference type="Pfam" id="PF01212">
    <property type="entry name" value="Beta_elim_lyase"/>
    <property type="match status" value="1"/>
</dbReference>
<dbReference type="FunFam" id="3.90.1150.10:FF:000041">
    <property type="entry name" value="Low-specificity L-threonine aldolase"/>
    <property type="match status" value="1"/>
</dbReference>
<dbReference type="CDD" id="cd06502">
    <property type="entry name" value="TA_like"/>
    <property type="match status" value="1"/>
</dbReference>
<evidence type="ECO:0000256" key="5">
    <source>
        <dbReference type="PIRSR" id="PIRSR017617-1"/>
    </source>
</evidence>
<keyword evidence="3" id="KW-0663">Pyridoxal phosphate</keyword>
<evidence type="ECO:0000256" key="2">
    <source>
        <dbReference type="ARBA" id="ARBA00006966"/>
    </source>
</evidence>
<feature type="domain" description="Aromatic amino acid beta-eliminating lyase/threonine aldolase" evidence="6">
    <location>
        <begin position="5"/>
        <end position="287"/>
    </location>
</feature>
<dbReference type="STRING" id="394096.DB31_8161"/>
<evidence type="ECO:0000313" key="8">
    <source>
        <dbReference type="Proteomes" id="UP000028725"/>
    </source>
</evidence>
<dbReference type="InterPro" id="IPR015424">
    <property type="entry name" value="PyrdxlP-dep_Trfase"/>
</dbReference>
<dbReference type="InterPro" id="IPR001597">
    <property type="entry name" value="ArAA_b-elim_lyase/Thr_aldolase"/>
</dbReference>
<evidence type="ECO:0000313" key="7">
    <source>
        <dbReference type="EMBL" id="KFE67678.1"/>
    </source>
</evidence>
<proteinExistence type="inferred from homology"/>
<dbReference type="NCBIfam" id="NF041359">
    <property type="entry name" value="GntG_guanitoxin"/>
    <property type="match status" value="1"/>
</dbReference>
<dbReference type="FunFam" id="3.40.640.10:FF:000030">
    <property type="entry name" value="Low-specificity L-threonine aldolase"/>
    <property type="match status" value="1"/>
</dbReference>
<sequence length="341" mass="36208">MKPIDFRSDTVTKPTPAMRRAMAEAEVGDDVYGEDPTVNRLEERIAERLGLEAALFVPSGTQANQIAMGVHCRPSDEVICEAGSHIIQYEGGALAALWGVQPQVLPSERGLVTPEQVAAAIRTDNIHAPRSRLLSLENTHNRGGGTVWPLERFQAVVEVARKAGLAVHLDGARLFNAQVATGTPASGWAKLTDTTSVCFSKGLGAPVGSALAGSAALIREARRLRKRLGGGMRQAGILAAAALHALEHHVERLAEDHAHARRLAAGLAEVKGVKAEPSRVETNILLVEFTRPASEMVSKLASLGVLLNATGPNTARLVCHLDVSAADIDEALSRVRKALES</sequence>
<evidence type="ECO:0000256" key="1">
    <source>
        <dbReference type="ARBA" id="ARBA00001933"/>
    </source>
</evidence>
<dbReference type="EMBL" id="JMCB01000007">
    <property type="protein sequence ID" value="KFE67678.1"/>
    <property type="molecule type" value="Genomic_DNA"/>
</dbReference>
<dbReference type="Proteomes" id="UP000028725">
    <property type="component" value="Unassembled WGS sequence"/>
</dbReference>
<comment type="similarity">
    <text evidence="2">Belongs to the threonine aldolase family.</text>
</comment>
<reference evidence="7 8" key="1">
    <citation type="submission" date="2014-04" db="EMBL/GenBank/DDBJ databases">
        <title>Genome assembly of Hyalangium minutum DSM 14724.</title>
        <authorList>
            <person name="Sharma G."/>
            <person name="Subramanian S."/>
        </authorList>
    </citation>
    <scope>NUCLEOTIDE SEQUENCE [LARGE SCALE GENOMIC DNA]</scope>
    <source>
        <strain evidence="7 8">DSM 14724</strain>
    </source>
</reference>
<gene>
    <name evidence="7" type="ORF">DB31_8161</name>
</gene>
<dbReference type="InterPro" id="IPR015421">
    <property type="entry name" value="PyrdxlP-dep_Trfase_major"/>
</dbReference>
<evidence type="ECO:0000256" key="3">
    <source>
        <dbReference type="ARBA" id="ARBA00022898"/>
    </source>
</evidence>
<dbReference type="GO" id="GO:0006567">
    <property type="term" value="P:L-threonine catabolic process"/>
    <property type="evidence" value="ECO:0007669"/>
    <property type="project" value="TreeGrafter"/>
</dbReference>
<organism evidence="7 8">
    <name type="scientific">Hyalangium minutum</name>
    <dbReference type="NCBI Taxonomy" id="394096"/>
    <lineage>
        <taxon>Bacteria</taxon>
        <taxon>Pseudomonadati</taxon>
        <taxon>Myxococcota</taxon>
        <taxon>Myxococcia</taxon>
        <taxon>Myxococcales</taxon>
        <taxon>Cystobacterineae</taxon>
        <taxon>Archangiaceae</taxon>
        <taxon>Hyalangium</taxon>
    </lineage>
</organism>
<dbReference type="InterPro" id="IPR023603">
    <property type="entry name" value="Low_specificity_L-TA-like"/>
</dbReference>
<feature type="modified residue" description="N6-(pyridoxal phosphate)lysine" evidence="5">
    <location>
        <position position="201"/>
    </location>
</feature>